<protein>
    <submittedName>
        <fullName evidence="1">Uncharacterized protein</fullName>
    </submittedName>
</protein>
<reference evidence="1" key="1">
    <citation type="journal article" date="2021" name="New Phytol.">
        <title>Evolutionary innovations through gain and loss of genes in the ectomycorrhizal Boletales.</title>
        <authorList>
            <person name="Wu G."/>
            <person name="Miyauchi S."/>
            <person name="Morin E."/>
            <person name="Kuo A."/>
            <person name="Drula E."/>
            <person name="Varga T."/>
            <person name="Kohler A."/>
            <person name="Feng B."/>
            <person name="Cao Y."/>
            <person name="Lipzen A."/>
            <person name="Daum C."/>
            <person name="Hundley H."/>
            <person name="Pangilinan J."/>
            <person name="Johnson J."/>
            <person name="Barry K."/>
            <person name="LaButti K."/>
            <person name="Ng V."/>
            <person name="Ahrendt S."/>
            <person name="Min B."/>
            <person name="Choi I.G."/>
            <person name="Park H."/>
            <person name="Plett J.M."/>
            <person name="Magnuson J."/>
            <person name="Spatafora J.W."/>
            <person name="Nagy L.G."/>
            <person name="Henrissat B."/>
            <person name="Grigoriev I.V."/>
            <person name="Yang Z.L."/>
            <person name="Xu J."/>
            <person name="Martin F.M."/>
        </authorList>
    </citation>
    <scope>NUCLEOTIDE SEQUENCE</scope>
    <source>
        <strain evidence="1">KUC20120723A-06</strain>
    </source>
</reference>
<organism evidence="1 2">
    <name type="scientific">Leucogyrophana mollusca</name>
    <dbReference type="NCBI Taxonomy" id="85980"/>
    <lineage>
        <taxon>Eukaryota</taxon>
        <taxon>Fungi</taxon>
        <taxon>Dikarya</taxon>
        <taxon>Basidiomycota</taxon>
        <taxon>Agaricomycotina</taxon>
        <taxon>Agaricomycetes</taxon>
        <taxon>Agaricomycetidae</taxon>
        <taxon>Boletales</taxon>
        <taxon>Boletales incertae sedis</taxon>
        <taxon>Leucogyrophana</taxon>
    </lineage>
</organism>
<comment type="caution">
    <text evidence="1">The sequence shown here is derived from an EMBL/GenBank/DDBJ whole genome shotgun (WGS) entry which is preliminary data.</text>
</comment>
<dbReference type="Proteomes" id="UP000790709">
    <property type="component" value="Unassembled WGS sequence"/>
</dbReference>
<evidence type="ECO:0000313" key="2">
    <source>
        <dbReference type="Proteomes" id="UP000790709"/>
    </source>
</evidence>
<evidence type="ECO:0000313" key="1">
    <source>
        <dbReference type="EMBL" id="KAH7931316.1"/>
    </source>
</evidence>
<keyword evidence="2" id="KW-1185">Reference proteome</keyword>
<sequence>MKLMRLSQVSKFFRRMTEAGTIWRSAYRTTSLPRHSGPFLHQSSETLKEFLLKSARLACNWAPHKPIPTRRRSIQGAVGEGTYRLFLGRWLMNIAESTHIKYADLDSADTPSVVVYRSDVDVVIHGHAYISTTSLDGHVLAFAIVWERNIESLIQTIKVFKAVDHAGPALSLELAASYPVNWTRSERLQPALGPRLLVIVGDPVHDEVLYVDLETFMTFTVSLPPIQQDFGVRVDVAFIPCVTHLLVVRSPIARRTNSAVFDSVAFFDAFGIPPIGSEFRHDTLKLSHHGRHPVGLTEVTLLHDPAIDPWRGEPHILLFAGIQDDAETDQSYGVVRLAMSTHGSPGVLLCGVQNIFPRHPERSRRILFASDLGGSKRGISRGSRDEFDAHSLTLDGSEVSHAFSSNILPELCADEEHGWVVGIDGHRGRVVFGKVNPHPTRLEVYDFV</sequence>
<accession>A0ACB8C071</accession>
<gene>
    <name evidence="1" type="ORF">BV22DRAFT_10431</name>
</gene>
<name>A0ACB8C071_9AGAM</name>
<dbReference type="EMBL" id="MU266327">
    <property type="protein sequence ID" value="KAH7931316.1"/>
    <property type="molecule type" value="Genomic_DNA"/>
</dbReference>
<proteinExistence type="predicted"/>